<sequence>MNNISLLNKFFLCSLLIWTLYSRNNDISQETSFIKLNSYNGMMHCLRGNRLLSEYTSGAYYLPQEVHFSGKFIGKEQSNKNLQKKKLFKEKVFDELSTDEDMLGEKLSSDELDKKNLFMEKLLKDKNIEYDFSNDELLKGEKLTKKIKSNMKEKNKSNISLESYISASTYPLFKDESTEHWQENCNLRNEEEDNHRNYNWKSSVDSNLDKTEHSQSFYDSNEELNLRNNGYKGIDFEDILKNNNVRNSVNFKFRNLKGEEKIYNIKRNSAKVKFIYYLPFAPFIIMLVVGLIGIAAGSTFGTPLFGVSFSLLPVIFYAMKSNRKNFDKVFGKKKKKKKNAKVSKKTEIKNKLKQMNYDIY</sequence>
<keyword evidence="1" id="KW-0812">Transmembrane</keyword>
<protein>
    <submittedName>
        <fullName evidence="3">PIR protein</fullName>
    </submittedName>
</protein>
<accession>A0A1C3KJQ8</accession>
<dbReference type="AlphaFoldDB" id="A0A1C3KJQ8"/>
<organism evidence="3 4">
    <name type="scientific">Plasmodium ovale</name>
    <name type="common">malaria parasite P. ovale</name>
    <dbReference type="NCBI Taxonomy" id="36330"/>
    <lineage>
        <taxon>Eukaryota</taxon>
        <taxon>Sar</taxon>
        <taxon>Alveolata</taxon>
        <taxon>Apicomplexa</taxon>
        <taxon>Aconoidasida</taxon>
        <taxon>Haemosporida</taxon>
        <taxon>Plasmodiidae</taxon>
        <taxon>Plasmodium</taxon>
        <taxon>Plasmodium (Plasmodium)</taxon>
    </lineage>
</organism>
<gene>
    <name evidence="3" type="primary">PowCR01_000187400</name>
    <name evidence="3" type="ORF">POWCR01_000187400</name>
</gene>
<keyword evidence="1" id="KW-0472">Membrane</keyword>
<name>A0A1C3KJQ8_PLAOA</name>
<keyword evidence="2" id="KW-0732">Signal</keyword>
<evidence type="ECO:0000313" key="4">
    <source>
        <dbReference type="Proteomes" id="UP000243200"/>
    </source>
</evidence>
<keyword evidence="1" id="KW-1133">Transmembrane helix</keyword>
<dbReference type="VEuPathDB" id="PlasmoDB:POWCR01_000187400"/>
<dbReference type="VEuPathDB" id="PlasmoDB:PocGH01_00062600"/>
<dbReference type="Proteomes" id="UP000243200">
    <property type="component" value="Unassembled WGS sequence"/>
</dbReference>
<feature type="transmembrane region" description="Helical" evidence="1">
    <location>
        <begin position="274"/>
        <end position="294"/>
    </location>
</feature>
<feature type="chain" id="PRO_5008677808" evidence="2">
    <location>
        <begin position="23"/>
        <end position="360"/>
    </location>
</feature>
<evidence type="ECO:0000256" key="1">
    <source>
        <dbReference type="SAM" id="Phobius"/>
    </source>
</evidence>
<dbReference type="OrthoDB" id="386314at2759"/>
<feature type="transmembrane region" description="Helical" evidence="1">
    <location>
        <begin position="300"/>
        <end position="319"/>
    </location>
</feature>
<evidence type="ECO:0000313" key="3">
    <source>
        <dbReference type="EMBL" id="SBT74153.1"/>
    </source>
</evidence>
<evidence type="ECO:0000256" key="2">
    <source>
        <dbReference type="SAM" id="SignalP"/>
    </source>
</evidence>
<proteinExistence type="predicted"/>
<feature type="signal peptide" evidence="2">
    <location>
        <begin position="1"/>
        <end position="22"/>
    </location>
</feature>
<reference evidence="3 4" key="1">
    <citation type="submission" date="2016-06" db="EMBL/GenBank/DDBJ databases">
        <authorList>
            <consortium name="Pathogen Informatics"/>
        </authorList>
    </citation>
    <scope>NUCLEOTIDE SEQUENCE [LARGE SCALE GENOMIC DNA]</scope>
</reference>
<dbReference type="EMBL" id="FLRJ01000650">
    <property type="protein sequence ID" value="SBT74153.1"/>
    <property type="molecule type" value="Genomic_DNA"/>
</dbReference>